<dbReference type="RefSeq" id="WP_377710296.1">
    <property type="nucleotide sequence ID" value="NZ_JBHSMP010000009.1"/>
</dbReference>
<evidence type="ECO:0000313" key="2">
    <source>
        <dbReference type="Proteomes" id="UP001596103"/>
    </source>
</evidence>
<accession>A0ABW0J690</accession>
<protein>
    <submittedName>
        <fullName evidence="1">TIGR04255 family protein</fullName>
    </submittedName>
</protein>
<dbReference type="InterPro" id="IPR026349">
    <property type="entry name" value="CHP04255"/>
</dbReference>
<keyword evidence="2" id="KW-1185">Reference proteome</keyword>
<dbReference type="Proteomes" id="UP001596103">
    <property type="component" value="Unassembled WGS sequence"/>
</dbReference>
<comment type="caution">
    <text evidence="1">The sequence shown here is derived from an EMBL/GenBank/DDBJ whole genome shotgun (WGS) entry which is preliminary data.</text>
</comment>
<name>A0ABW0J690_9BURK</name>
<sequence>MYEDTCYRKSFLAQVIAKIDFASPLPIGKAVPPKLVNSIVEHFSIVEPPQQLQSHQVIINEGSVQTKQATVEQWTFFSKDRGRQLTLSPAAMFVNYSAYSSYEETKQHFGAAVEALEKCFPDTIVARFGLRYINQIEVDLPDATDWAGYFSDSILAARAFFRKDEPIARLINIAELNYDDVAVRFQHGLPNPDFPASIKRPFYVLDFDAYVSQAHSLRDVLANMDAAHGHIQELFERSITERLREKMDARPVQQ</sequence>
<reference evidence="2" key="1">
    <citation type="journal article" date="2019" name="Int. J. Syst. Evol. Microbiol.">
        <title>The Global Catalogue of Microorganisms (GCM) 10K type strain sequencing project: providing services to taxonomists for standard genome sequencing and annotation.</title>
        <authorList>
            <consortium name="The Broad Institute Genomics Platform"/>
            <consortium name="The Broad Institute Genome Sequencing Center for Infectious Disease"/>
            <person name="Wu L."/>
            <person name="Ma J."/>
        </authorList>
    </citation>
    <scope>NUCLEOTIDE SEQUENCE [LARGE SCALE GENOMIC DNA]</scope>
    <source>
        <strain evidence="2">CCUG 56042</strain>
    </source>
</reference>
<gene>
    <name evidence="1" type="ORF">ACFPTO_06635</name>
</gene>
<proteinExistence type="predicted"/>
<organism evidence="1 2">
    <name type="scientific">Paraburkholderia denitrificans</name>
    <dbReference type="NCBI Taxonomy" id="694025"/>
    <lineage>
        <taxon>Bacteria</taxon>
        <taxon>Pseudomonadati</taxon>
        <taxon>Pseudomonadota</taxon>
        <taxon>Betaproteobacteria</taxon>
        <taxon>Burkholderiales</taxon>
        <taxon>Burkholderiaceae</taxon>
        <taxon>Paraburkholderia</taxon>
    </lineage>
</organism>
<dbReference type="NCBIfam" id="TIGR04255">
    <property type="entry name" value="sporadTIGR04255"/>
    <property type="match status" value="1"/>
</dbReference>
<dbReference type="EMBL" id="JBHSMP010000009">
    <property type="protein sequence ID" value="MFC5428480.1"/>
    <property type="molecule type" value="Genomic_DNA"/>
</dbReference>
<evidence type="ECO:0000313" key="1">
    <source>
        <dbReference type="EMBL" id="MFC5428480.1"/>
    </source>
</evidence>